<dbReference type="AlphaFoldDB" id="A0A084U2L8"/>
<gene>
    <name evidence="1" type="primary">yeaZ</name>
    <name evidence="1" type="ORF">P271_28</name>
</gene>
<dbReference type="InterPro" id="IPR043129">
    <property type="entry name" value="ATPase_NBD"/>
</dbReference>
<proteinExistence type="predicted"/>
<dbReference type="EMBL" id="AWQU01000089">
    <property type="protein sequence ID" value="KFB07204.1"/>
    <property type="molecule type" value="Genomic_DNA"/>
</dbReference>
<accession>A0A084U2L8</accession>
<dbReference type="Gene3D" id="3.30.420.200">
    <property type="match status" value="1"/>
</dbReference>
<dbReference type="SUPFAM" id="SSF53067">
    <property type="entry name" value="Actin-like ATPase domain"/>
    <property type="match status" value="1"/>
</dbReference>
<protein>
    <submittedName>
        <fullName evidence="1">Threonylcarbamoyl adenosine (T6A) tRNA modification protein</fullName>
    </submittedName>
</protein>
<keyword evidence="2" id="KW-1185">Reference proteome</keyword>
<evidence type="ECO:0000313" key="1">
    <source>
        <dbReference type="EMBL" id="KFB07204.1"/>
    </source>
</evidence>
<comment type="caution">
    <text evidence="1">The sequence shown here is derived from an EMBL/GenBank/DDBJ whole genome shotgun (WGS) entry which is preliminary data.</text>
</comment>
<dbReference type="Gene3D" id="3.30.420.40">
    <property type="match status" value="1"/>
</dbReference>
<reference evidence="1 2" key="1">
    <citation type="journal article" date="2014" name="PLoS ONE">
        <title>Reduction of Hydrogen Peroxide Accumulation and Toxicity by a Catalase from Mycoplasma iowae.</title>
        <authorList>
            <person name="Pritchard R.E."/>
            <person name="Prassinos A.J."/>
            <person name="Osborne J.D."/>
            <person name="Raviv Z."/>
            <person name="Balish M.F."/>
        </authorList>
    </citation>
    <scope>NUCLEOTIDE SEQUENCE [LARGE SCALE GENOMIC DNA]</scope>
    <source>
        <strain evidence="1 2">DK-CPA</strain>
    </source>
</reference>
<name>A0A084U2L8_MALIO</name>
<evidence type="ECO:0000313" key="2">
    <source>
        <dbReference type="Proteomes" id="UP000028523"/>
    </source>
</evidence>
<dbReference type="Proteomes" id="UP000028523">
    <property type="component" value="Unassembled WGS sequence"/>
</dbReference>
<dbReference type="RefSeq" id="WP_036452657.1">
    <property type="nucleotide sequence ID" value="NZ_AWQU01000089.1"/>
</dbReference>
<sequence length="188" mass="21768">MKLLIDGSLNYLELLLIDVNNKIVSTFFIMQNKNLTDILVDSVDQFLQKNMITKNMISELLIINGPGSFTSIKLVSIFANTWKQFFPAVVLKQLNTCLWNSAPKKTINILDAKSNFYYVNINFDLTSENKKHIVNLISKDKLKLSLYSEKLLVNFIKDIQNPIFKWEFNKDNFINVDRIIPNYVKPAV</sequence>
<organism evidence="1 2">
    <name type="scientific">Malacoplasma iowae DK-CPA</name>
    <dbReference type="NCBI Taxonomy" id="1394179"/>
    <lineage>
        <taxon>Bacteria</taxon>
        <taxon>Bacillati</taxon>
        <taxon>Mycoplasmatota</taxon>
        <taxon>Mycoplasmoidales</taxon>
        <taxon>Mycoplasmoidaceae</taxon>
        <taxon>Malacoplasma</taxon>
    </lineage>
</organism>